<organism evidence="2">
    <name type="scientific">Arundo donax</name>
    <name type="common">Giant reed</name>
    <name type="synonym">Donax arundinaceus</name>
    <dbReference type="NCBI Taxonomy" id="35708"/>
    <lineage>
        <taxon>Eukaryota</taxon>
        <taxon>Viridiplantae</taxon>
        <taxon>Streptophyta</taxon>
        <taxon>Embryophyta</taxon>
        <taxon>Tracheophyta</taxon>
        <taxon>Spermatophyta</taxon>
        <taxon>Magnoliopsida</taxon>
        <taxon>Liliopsida</taxon>
        <taxon>Poales</taxon>
        <taxon>Poaceae</taxon>
        <taxon>PACMAD clade</taxon>
        <taxon>Arundinoideae</taxon>
        <taxon>Arundineae</taxon>
        <taxon>Arundo</taxon>
    </lineage>
</organism>
<evidence type="ECO:0000313" key="2">
    <source>
        <dbReference type="EMBL" id="JAD67896.1"/>
    </source>
</evidence>
<evidence type="ECO:0000256" key="1">
    <source>
        <dbReference type="SAM" id="MobiDB-lite"/>
    </source>
</evidence>
<proteinExistence type="predicted"/>
<dbReference type="EMBL" id="GBRH01229999">
    <property type="protein sequence ID" value="JAD67896.1"/>
    <property type="molecule type" value="Transcribed_RNA"/>
</dbReference>
<feature type="compositionally biased region" description="Polar residues" evidence="1">
    <location>
        <begin position="1"/>
        <end position="20"/>
    </location>
</feature>
<accession>A0A0A9BX57</accession>
<reference evidence="2" key="2">
    <citation type="journal article" date="2015" name="Data Brief">
        <title>Shoot transcriptome of the giant reed, Arundo donax.</title>
        <authorList>
            <person name="Barrero R.A."/>
            <person name="Guerrero F.D."/>
            <person name="Moolhuijzen P."/>
            <person name="Goolsby J.A."/>
            <person name="Tidwell J."/>
            <person name="Bellgard S.E."/>
            <person name="Bellgard M.I."/>
        </authorList>
    </citation>
    <scope>NUCLEOTIDE SEQUENCE</scope>
    <source>
        <tissue evidence="2">Shoot tissue taken approximately 20 cm above the soil surface</tissue>
    </source>
</reference>
<reference evidence="2" key="1">
    <citation type="submission" date="2014-09" db="EMBL/GenBank/DDBJ databases">
        <authorList>
            <person name="Magalhaes I.L.F."/>
            <person name="Oliveira U."/>
            <person name="Santos F.R."/>
            <person name="Vidigal T.H.D.A."/>
            <person name="Brescovit A.D."/>
            <person name="Santos A.J."/>
        </authorList>
    </citation>
    <scope>NUCLEOTIDE SEQUENCE</scope>
    <source>
        <tissue evidence="2">Shoot tissue taken approximately 20 cm above the soil surface</tissue>
    </source>
</reference>
<sequence>MPTALPSSEMTRSAPSTGTPSAALPWASRSNAKPINPYLPWTGLGGNFWLPVLARTAIEWIRSTILCDG</sequence>
<dbReference type="AlphaFoldDB" id="A0A0A9BX57"/>
<name>A0A0A9BX57_ARUDO</name>
<protein>
    <submittedName>
        <fullName evidence="2">Uncharacterized protein</fullName>
    </submittedName>
</protein>
<feature type="region of interest" description="Disordered" evidence="1">
    <location>
        <begin position="1"/>
        <end position="29"/>
    </location>
</feature>